<dbReference type="AlphaFoldDB" id="A0A0C4EF29"/>
<evidence type="ECO:0000313" key="6">
    <source>
        <dbReference type="Proteomes" id="UP000011715"/>
    </source>
</evidence>
<name>A0A0C4EF29_MAGP6</name>
<protein>
    <recommendedName>
        <fullName evidence="3">JmjC domain-containing protein</fullName>
    </recommendedName>
</protein>
<evidence type="ECO:0000313" key="4">
    <source>
        <dbReference type="EMBL" id="KLU92418.1"/>
    </source>
</evidence>
<dbReference type="InterPro" id="IPR003347">
    <property type="entry name" value="JmjC_dom"/>
</dbReference>
<dbReference type="SMART" id="SM00558">
    <property type="entry name" value="JmjC"/>
    <property type="match status" value="1"/>
</dbReference>
<dbReference type="PANTHER" id="PTHR10694">
    <property type="entry name" value="LYSINE-SPECIFIC DEMETHYLASE"/>
    <property type="match status" value="1"/>
</dbReference>
<dbReference type="GO" id="GO:0010468">
    <property type="term" value="P:regulation of gene expression"/>
    <property type="evidence" value="ECO:0007669"/>
    <property type="project" value="TreeGrafter"/>
</dbReference>
<dbReference type="PROSITE" id="PS51184">
    <property type="entry name" value="JMJC"/>
    <property type="match status" value="1"/>
</dbReference>
<feature type="domain" description="JmjC" evidence="3">
    <location>
        <begin position="408"/>
        <end position="567"/>
    </location>
</feature>
<dbReference type="Pfam" id="PF02373">
    <property type="entry name" value="JmjC"/>
    <property type="match status" value="1"/>
</dbReference>
<evidence type="ECO:0000259" key="3">
    <source>
        <dbReference type="PROSITE" id="PS51184"/>
    </source>
</evidence>
<proteinExistence type="predicted"/>
<reference evidence="5" key="5">
    <citation type="submission" date="2015-06" db="UniProtKB">
        <authorList>
            <consortium name="EnsemblFungi"/>
        </authorList>
    </citation>
    <scope>IDENTIFICATION</scope>
    <source>
        <strain evidence="5">ATCC 64411</strain>
    </source>
</reference>
<reference evidence="4" key="3">
    <citation type="submission" date="2011-03" db="EMBL/GenBank/DDBJ databases">
        <title>Annotation of Magnaporthe poae ATCC 64411.</title>
        <authorList>
            <person name="Ma L.-J."/>
            <person name="Dead R."/>
            <person name="Young S.K."/>
            <person name="Zeng Q."/>
            <person name="Gargeya S."/>
            <person name="Fitzgerald M."/>
            <person name="Haas B."/>
            <person name="Abouelleil A."/>
            <person name="Alvarado L."/>
            <person name="Arachchi H.M."/>
            <person name="Berlin A."/>
            <person name="Brown A."/>
            <person name="Chapman S.B."/>
            <person name="Chen Z."/>
            <person name="Dunbar C."/>
            <person name="Freedman E."/>
            <person name="Gearin G."/>
            <person name="Gellesch M."/>
            <person name="Goldberg J."/>
            <person name="Griggs A."/>
            <person name="Gujja S."/>
            <person name="Heiman D."/>
            <person name="Howarth C."/>
            <person name="Larson L."/>
            <person name="Lui A."/>
            <person name="MacDonald P.J.P."/>
            <person name="Mehta T."/>
            <person name="Montmayeur A."/>
            <person name="Murphy C."/>
            <person name="Neiman D."/>
            <person name="Pearson M."/>
            <person name="Priest M."/>
            <person name="Roberts A."/>
            <person name="Saif S."/>
            <person name="Shea T."/>
            <person name="Shenoy N."/>
            <person name="Sisk P."/>
            <person name="Stolte C."/>
            <person name="Sykes S."/>
            <person name="Yandava C."/>
            <person name="Wortman J."/>
            <person name="Nusbaum C."/>
            <person name="Birren B."/>
        </authorList>
    </citation>
    <scope>NUCLEOTIDE SEQUENCE</scope>
    <source>
        <strain evidence="4">ATCC 64411</strain>
    </source>
</reference>
<keyword evidence="6" id="KW-1185">Reference proteome</keyword>
<gene>
    <name evidence="4" type="ORF">MAPG_11364</name>
</gene>
<organism evidence="5 6">
    <name type="scientific">Magnaporthiopsis poae (strain ATCC 64411 / 73-15)</name>
    <name type="common">Kentucky bluegrass fungus</name>
    <name type="synonym">Magnaporthe poae</name>
    <dbReference type="NCBI Taxonomy" id="644358"/>
    <lineage>
        <taxon>Eukaryota</taxon>
        <taxon>Fungi</taxon>
        <taxon>Dikarya</taxon>
        <taxon>Ascomycota</taxon>
        <taxon>Pezizomycotina</taxon>
        <taxon>Sordariomycetes</taxon>
        <taxon>Sordariomycetidae</taxon>
        <taxon>Magnaporthales</taxon>
        <taxon>Magnaporthaceae</taxon>
        <taxon>Magnaporthiopsis</taxon>
    </lineage>
</organism>
<dbReference type="Gene3D" id="2.60.120.650">
    <property type="entry name" value="Cupin"/>
    <property type="match status" value="1"/>
</dbReference>
<reference evidence="6" key="2">
    <citation type="submission" date="2010-05" db="EMBL/GenBank/DDBJ databases">
        <title>The genome sequence of Magnaporthe poae strain ATCC 64411.</title>
        <authorList>
            <person name="Ma L.-J."/>
            <person name="Dead R."/>
            <person name="Young S."/>
            <person name="Zeng Q."/>
            <person name="Koehrsen M."/>
            <person name="Alvarado L."/>
            <person name="Berlin A."/>
            <person name="Chapman S.B."/>
            <person name="Chen Z."/>
            <person name="Freedman E."/>
            <person name="Gellesch M."/>
            <person name="Goldberg J."/>
            <person name="Griggs A."/>
            <person name="Gujja S."/>
            <person name="Heilman E.R."/>
            <person name="Heiman D."/>
            <person name="Hepburn T."/>
            <person name="Howarth C."/>
            <person name="Jen D."/>
            <person name="Larson L."/>
            <person name="Mehta T."/>
            <person name="Neiman D."/>
            <person name="Pearson M."/>
            <person name="Roberts A."/>
            <person name="Saif S."/>
            <person name="Shea T."/>
            <person name="Shenoy N."/>
            <person name="Sisk P."/>
            <person name="Stolte C."/>
            <person name="Sykes S."/>
            <person name="Walk T."/>
            <person name="White J."/>
            <person name="Yandava C."/>
            <person name="Haas B."/>
            <person name="Nusbaum C."/>
            <person name="Birren B."/>
        </authorList>
    </citation>
    <scope>NUCLEOTIDE SEQUENCE [LARGE SCALE GENOMIC DNA]</scope>
    <source>
        <strain evidence="6">ATCC 64411 / 73-15</strain>
    </source>
</reference>
<sequence>MATDADDPPGLQEYINKAPSHLKLWLTANLSPTLARNKTAKRIEELEAAKRIEELEAAKIELEVENKRLRQLVEATEIPQIQLAAQPTIHQAETPAETQEVQRAANIVKQPSEEYAERIRNLEARSKERDDEYAKEIARLRTESERNAHQFVLAQAEIERLLAELGHQRGGTAAGTPAPVPSPSEQAASVDPTGGEPSNSLDTLRTPYTQVQPLEGLGLQTPQADAVTLSPVVDKQRKPLPGARRSPVMLVKDMGPSLASSIQKLDPGNFFSGLVRIDGLAPVDTGMLQICQPDPSYDLLGTRNEYQDGACRTYVGDVRFKWPDFSDTKLGSKPSEEQAESFIDERIGMARAALAIYEQDLAAFKATLTANRAESNRAGRRRHLRHSERPTPDWETFHYYVGPSLADSANPPQFDTLLHPGELEKLPDMPGVNLVYWHAGEPGSATGKHCEDADWGSVNLSLVGVKIWVLVSPNHTKEFEDFIERRWGRGHCDDQWVRHHNLLLSPKQLREEGIDFELVVAGPGDMVVTAPRQYHQVINMTSSLAVAINIQLPGRPIFPKRTLRVCQDCGVYAMTGEKRYGGNFERIGERSALSSDEDDYGEGEKETPQHKPSGRSATSRSAGPAKASKERLPAEQQNSSADKPTPKQIEDIPSRAGSPHMDDGQSTSGEQQTICQRRRKRPAEEPAESTTNLKAQKENPDPQILAAHLTNAGALSRFRSLLRALRNAKNLPNFASKELDPVAKASVYCNQGIDCGDQSNLYKFLQCLGWRMTHLSIEETKKGGNIRADSKALRQVHESVCKKIDYKTFKNRLTQARNLVGLGGFLAFLPFESLPRDDLLPRVTLLDYETLTGHQVCAMQEILTSDTDAKLHMLGEEFCEHMMASQPFPIRPWESMPEVDLGNLSRDRQIELMCGGI</sequence>
<feature type="coiled-coil region" evidence="1">
    <location>
        <begin position="36"/>
        <end position="75"/>
    </location>
</feature>
<dbReference type="OrthoDB" id="5153694at2759"/>
<feature type="compositionally biased region" description="Polar residues" evidence="2">
    <location>
        <begin position="664"/>
        <end position="675"/>
    </location>
</feature>
<evidence type="ECO:0000313" key="5">
    <source>
        <dbReference type="EnsemblFungi" id="MAPG_11364T0"/>
    </source>
</evidence>
<evidence type="ECO:0000256" key="2">
    <source>
        <dbReference type="SAM" id="MobiDB-lite"/>
    </source>
</evidence>
<keyword evidence="1" id="KW-0175">Coiled coil</keyword>
<dbReference type="VEuPathDB" id="FungiDB:MAPG_11364"/>
<dbReference type="Proteomes" id="UP000011715">
    <property type="component" value="Unassembled WGS sequence"/>
</dbReference>
<dbReference type="SUPFAM" id="SSF51197">
    <property type="entry name" value="Clavaminate synthase-like"/>
    <property type="match status" value="1"/>
</dbReference>
<dbReference type="STRING" id="644358.A0A0C4EF29"/>
<accession>A0A0C4EF29</accession>
<dbReference type="EMBL" id="ADBL01002797">
    <property type="status" value="NOT_ANNOTATED_CDS"/>
    <property type="molecule type" value="Genomic_DNA"/>
</dbReference>
<dbReference type="GO" id="GO:0005634">
    <property type="term" value="C:nucleus"/>
    <property type="evidence" value="ECO:0007669"/>
    <property type="project" value="TreeGrafter"/>
</dbReference>
<evidence type="ECO:0000256" key="1">
    <source>
        <dbReference type="SAM" id="Coils"/>
    </source>
</evidence>
<dbReference type="GO" id="GO:0032452">
    <property type="term" value="F:histone demethylase activity"/>
    <property type="evidence" value="ECO:0007669"/>
    <property type="project" value="TreeGrafter"/>
</dbReference>
<feature type="compositionally biased region" description="Basic and acidic residues" evidence="2">
    <location>
        <begin position="644"/>
        <end position="653"/>
    </location>
</feature>
<dbReference type="eggNOG" id="KOG0958">
    <property type="taxonomic scope" value="Eukaryota"/>
</dbReference>
<dbReference type="GO" id="GO:0000785">
    <property type="term" value="C:chromatin"/>
    <property type="evidence" value="ECO:0007669"/>
    <property type="project" value="TreeGrafter"/>
</dbReference>
<reference evidence="4" key="1">
    <citation type="submission" date="2010-05" db="EMBL/GenBank/DDBJ databases">
        <title>The Genome Sequence of Magnaporthe poae strain ATCC 64411.</title>
        <authorList>
            <consortium name="The Broad Institute Genome Sequencing Platform"/>
            <consortium name="Broad Institute Genome Sequencing Center for Infectious Disease"/>
            <person name="Ma L.-J."/>
            <person name="Dead R."/>
            <person name="Young S."/>
            <person name="Zeng Q."/>
            <person name="Koehrsen M."/>
            <person name="Alvarado L."/>
            <person name="Berlin A."/>
            <person name="Chapman S.B."/>
            <person name="Chen Z."/>
            <person name="Freedman E."/>
            <person name="Gellesch M."/>
            <person name="Goldberg J."/>
            <person name="Griggs A."/>
            <person name="Gujja S."/>
            <person name="Heilman E.R."/>
            <person name="Heiman D."/>
            <person name="Hepburn T."/>
            <person name="Howarth C."/>
            <person name="Jen D."/>
            <person name="Larson L."/>
            <person name="Mehta T."/>
            <person name="Neiman D."/>
            <person name="Pearson M."/>
            <person name="Roberts A."/>
            <person name="Saif S."/>
            <person name="Shea T."/>
            <person name="Shenoy N."/>
            <person name="Sisk P."/>
            <person name="Stolte C."/>
            <person name="Sykes S."/>
            <person name="Walk T."/>
            <person name="White J."/>
            <person name="Yandava C."/>
            <person name="Haas B."/>
            <person name="Nusbaum C."/>
            <person name="Birren B."/>
        </authorList>
    </citation>
    <scope>NUCLEOTIDE SEQUENCE</scope>
    <source>
        <strain evidence="4">ATCC 64411</strain>
    </source>
</reference>
<dbReference type="EnsemblFungi" id="MAPG_11364T0">
    <property type="protein sequence ID" value="MAPG_11364T0"/>
    <property type="gene ID" value="MAPG_11364"/>
</dbReference>
<feature type="region of interest" description="Disordered" evidence="2">
    <location>
        <begin position="169"/>
        <end position="204"/>
    </location>
</feature>
<feature type="region of interest" description="Disordered" evidence="2">
    <location>
        <begin position="591"/>
        <end position="699"/>
    </location>
</feature>
<reference evidence="5" key="4">
    <citation type="journal article" date="2015" name="G3 (Bethesda)">
        <title>Genome sequences of three phytopathogenic species of the Magnaporthaceae family of fungi.</title>
        <authorList>
            <person name="Okagaki L.H."/>
            <person name="Nunes C.C."/>
            <person name="Sailsbery J."/>
            <person name="Clay B."/>
            <person name="Brown D."/>
            <person name="John T."/>
            <person name="Oh Y."/>
            <person name="Young N."/>
            <person name="Fitzgerald M."/>
            <person name="Haas B.J."/>
            <person name="Zeng Q."/>
            <person name="Young S."/>
            <person name="Adiconis X."/>
            <person name="Fan L."/>
            <person name="Levin J.Z."/>
            <person name="Mitchell T.K."/>
            <person name="Okubara P.A."/>
            <person name="Farman M.L."/>
            <person name="Kohn L.M."/>
            <person name="Birren B."/>
            <person name="Ma L.-J."/>
            <person name="Dean R.A."/>
        </authorList>
    </citation>
    <scope>NUCLEOTIDE SEQUENCE</scope>
    <source>
        <strain evidence="5">ATCC 64411 / 73-15</strain>
    </source>
</reference>
<dbReference type="EMBL" id="GL876980">
    <property type="protein sequence ID" value="KLU92418.1"/>
    <property type="molecule type" value="Genomic_DNA"/>
</dbReference>